<dbReference type="EMBL" id="JTJM01000011">
    <property type="protein sequence ID" value="OBW93152.1"/>
    <property type="molecule type" value="Genomic_DNA"/>
</dbReference>
<dbReference type="GO" id="GO:0002949">
    <property type="term" value="P:tRNA threonylcarbamoyladenosine modification"/>
    <property type="evidence" value="ECO:0007669"/>
    <property type="project" value="UniProtKB-UniRule"/>
</dbReference>
<dbReference type="PANTHER" id="PTHR17490">
    <property type="entry name" value="SUA5"/>
    <property type="match status" value="1"/>
</dbReference>
<feature type="domain" description="YrdC-like" evidence="10">
    <location>
        <begin position="4"/>
        <end position="187"/>
    </location>
</feature>
<comment type="similarity">
    <text evidence="9">Belongs to the SUA5 family. TsaC subfamily.</text>
</comment>
<evidence type="ECO:0000313" key="12">
    <source>
        <dbReference type="Proteomes" id="UP000243558"/>
    </source>
</evidence>
<evidence type="ECO:0000256" key="4">
    <source>
        <dbReference type="ARBA" id="ARBA00022694"/>
    </source>
</evidence>
<dbReference type="PROSITE" id="PS51163">
    <property type="entry name" value="YRDC"/>
    <property type="match status" value="1"/>
</dbReference>
<dbReference type="RefSeq" id="WP_065238958.1">
    <property type="nucleotide sequence ID" value="NZ_JTJM01000011.1"/>
</dbReference>
<accession>A0A1A7NSD6</accession>
<gene>
    <name evidence="9" type="primary">tsaC</name>
    <name evidence="11" type="ORF">QV01_03430</name>
</gene>
<evidence type="ECO:0000256" key="7">
    <source>
        <dbReference type="ARBA" id="ARBA00022840"/>
    </source>
</evidence>
<dbReference type="InterPro" id="IPR006070">
    <property type="entry name" value="Sua5-like_dom"/>
</dbReference>
<evidence type="ECO:0000313" key="11">
    <source>
        <dbReference type="EMBL" id="OBW93152.1"/>
    </source>
</evidence>
<dbReference type="PATRIC" id="fig|505345.7.peg.686"/>
<evidence type="ECO:0000256" key="2">
    <source>
        <dbReference type="ARBA" id="ARBA00022490"/>
    </source>
</evidence>
<dbReference type="Gene3D" id="3.90.870.10">
    <property type="entry name" value="DHBP synthase"/>
    <property type="match status" value="1"/>
</dbReference>
<dbReference type="InterPro" id="IPR017945">
    <property type="entry name" value="DHBP_synth_RibB-like_a/b_dom"/>
</dbReference>
<evidence type="ECO:0000256" key="8">
    <source>
        <dbReference type="ARBA" id="ARBA00048366"/>
    </source>
</evidence>
<keyword evidence="6 9" id="KW-0547">Nucleotide-binding</keyword>
<comment type="catalytic activity">
    <reaction evidence="8 9">
        <text>L-threonine + hydrogencarbonate + ATP = L-threonylcarbamoyladenylate + diphosphate + H2O</text>
        <dbReference type="Rhea" id="RHEA:36407"/>
        <dbReference type="ChEBI" id="CHEBI:15377"/>
        <dbReference type="ChEBI" id="CHEBI:17544"/>
        <dbReference type="ChEBI" id="CHEBI:30616"/>
        <dbReference type="ChEBI" id="CHEBI:33019"/>
        <dbReference type="ChEBI" id="CHEBI:57926"/>
        <dbReference type="ChEBI" id="CHEBI:73682"/>
        <dbReference type="EC" id="2.7.7.87"/>
    </reaction>
</comment>
<dbReference type="EC" id="2.7.7.87" evidence="9"/>
<dbReference type="GO" id="GO:0003725">
    <property type="term" value="F:double-stranded RNA binding"/>
    <property type="evidence" value="ECO:0007669"/>
    <property type="project" value="InterPro"/>
</dbReference>
<reference evidence="11 12" key="1">
    <citation type="submission" date="2014-11" db="EMBL/GenBank/DDBJ databases">
        <title>Pan-genome of Gallibacterium spp.</title>
        <authorList>
            <person name="Kudirkiene E."/>
            <person name="Bojesen A.M."/>
        </authorList>
    </citation>
    <scope>NUCLEOTIDE SEQUENCE [LARGE SCALE GENOMIC DNA]</scope>
    <source>
        <strain evidence="11 12">F151</strain>
    </source>
</reference>
<comment type="subcellular location">
    <subcellularLocation>
        <location evidence="1 9">Cytoplasm</location>
    </subcellularLocation>
</comment>
<keyword evidence="4 9" id="KW-0819">tRNA processing</keyword>
<keyword evidence="2 9" id="KW-0963">Cytoplasm</keyword>
<keyword evidence="7 9" id="KW-0067">ATP-binding</keyword>
<dbReference type="GO" id="GO:0006450">
    <property type="term" value="P:regulation of translational fidelity"/>
    <property type="evidence" value="ECO:0007669"/>
    <property type="project" value="TreeGrafter"/>
</dbReference>
<proteinExistence type="inferred from homology"/>
<dbReference type="FunFam" id="3.90.870.10:FF:000004">
    <property type="entry name" value="Threonylcarbamoyl-AMP synthase"/>
    <property type="match status" value="1"/>
</dbReference>
<dbReference type="InterPro" id="IPR050156">
    <property type="entry name" value="TC-AMP_synthase_SUA5"/>
</dbReference>
<evidence type="ECO:0000256" key="1">
    <source>
        <dbReference type="ARBA" id="ARBA00004496"/>
    </source>
</evidence>
<dbReference type="GO" id="GO:0005737">
    <property type="term" value="C:cytoplasm"/>
    <property type="evidence" value="ECO:0007669"/>
    <property type="project" value="UniProtKB-SubCell"/>
</dbReference>
<keyword evidence="3 9" id="KW-0808">Transferase</keyword>
<protein>
    <recommendedName>
        <fullName evidence="9">Threonylcarbamoyl-AMP synthase</fullName>
        <shortName evidence="9">TC-AMP synthase</shortName>
        <ecNumber evidence="9">2.7.7.87</ecNumber>
    </recommendedName>
    <alternativeName>
        <fullName evidence="9">L-threonylcarbamoyladenylate synthase</fullName>
    </alternativeName>
    <alternativeName>
        <fullName evidence="9">t(6)A37 threonylcarbamoyladenosine biosynthesis protein TsaC</fullName>
    </alternativeName>
    <alternativeName>
        <fullName evidence="9">tRNA threonylcarbamoyladenosine biosynthesis protein TsaC</fullName>
    </alternativeName>
</protein>
<evidence type="ECO:0000256" key="9">
    <source>
        <dbReference type="HAMAP-Rule" id="MF_01852"/>
    </source>
</evidence>
<comment type="function">
    <text evidence="9">Required for the formation of a threonylcarbamoyl group on adenosine at position 37 (t(6)A37) in tRNAs that read codons beginning with adenine. Catalyzes the conversion of L-threonine, HCO(3)(-)/CO(2) and ATP to give threonylcarbamoyl-AMP (TC-AMP) as the acyladenylate intermediate, with the release of diphosphate.</text>
</comment>
<dbReference type="HAMAP" id="MF_01852">
    <property type="entry name" value="TsaC"/>
    <property type="match status" value="1"/>
</dbReference>
<dbReference type="GO" id="GO:0005524">
    <property type="term" value="F:ATP binding"/>
    <property type="evidence" value="ECO:0007669"/>
    <property type="project" value="UniProtKB-UniRule"/>
</dbReference>
<dbReference type="InterPro" id="IPR023535">
    <property type="entry name" value="TC-AMP_synthase"/>
</dbReference>
<dbReference type="GO" id="GO:0061710">
    <property type="term" value="F:L-threonylcarbamoyladenylate synthase"/>
    <property type="evidence" value="ECO:0007669"/>
    <property type="project" value="UniProtKB-EC"/>
</dbReference>
<dbReference type="Pfam" id="PF01300">
    <property type="entry name" value="Sua5_yciO_yrdC"/>
    <property type="match status" value="1"/>
</dbReference>
<keyword evidence="12" id="KW-1185">Reference proteome</keyword>
<dbReference type="SUPFAM" id="SSF55821">
    <property type="entry name" value="YrdC/RibB"/>
    <property type="match status" value="1"/>
</dbReference>
<evidence type="ECO:0000256" key="5">
    <source>
        <dbReference type="ARBA" id="ARBA00022695"/>
    </source>
</evidence>
<comment type="caution">
    <text evidence="11">The sequence shown here is derived from an EMBL/GenBank/DDBJ whole genome shotgun (WGS) entry which is preliminary data.</text>
</comment>
<name>A0A1A7NSD6_9PAST</name>
<evidence type="ECO:0000256" key="6">
    <source>
        <dbReference type="ARBA" id="ARBA00022741"/>
    </source>
</evidence>
<keyword evidence="5 9" id="KW-0548">Nucleotidyltransferase</keyword>
<sequence>MNQMNNLENIVTHLLQGDVIAYPTEAVFGLGCNPFNDQAIQKLLALKQRPVEKGLILIAPTLDFFQEIIAFEQLSAEQLQRLQQVYQRPTTWIVPVKSTVSPLLTGKFNSIAVRLCQHPAVIALCKQAKMPITSTSANLSGQPPCRHFQEVLAQFGQDFPVLQAEVGSAKNPSEIRDLFTNNIVRQG</sequence>
<evidence type="ECO:0000256" key="3">
    <source>
        <dbReference type="ARBA" id="ARBA00022679"/>
    </source>
</evidence>
<organism evidence="11 12">
    <name type="scientific">Gallibacterium genomosp. 3</name>
    <dbReference type="NCBI Taxonomy" id="505345"/>
    <lineage>
        <taxon>Bacteria</taxon>
        <taxon>Pseudomonadati</taxon>
        <taxon>Pseudomonadota</taxon>
        <taxon>Gammaproteobacteria</taxon>
        <taxon>Pasteurellales</taxon>
        <taxon>Pasteurellaceae</taxon>
        <taxon>Gallibacterium</taxon>
    </lineage>
</organism>
<dbReference type="PANTHER" id="PTHR17490:SF18">
    <property type="entry name" value="THREONYLCARBAMOYL-AMP SYNTHASE"/>
    <property type="match status" value="1"/>
</dbReference>
<dbReference type="OrthoDB" id="9814580at2"/>
<evidence type="ECO:0000259" key="10">
    <source>
        <dbReference type="PROSITE" id="PS51163"/>
    </source>
</evidence>
<dbReference type="GO" id="GO:0000049">
    <property type="term" value="F:tRNA binding"/>
    <property type="evidence" value="ECO:0007669"/>
    <property type="project" value="TreeGrafter"/>
</dbReference>
<dbReference type="AlphaFoldDB" id="A0A1A7NSD6"/>
<dbReference type="Proteomes" id="UP000243558">
    <property type="component" value="Unassembled WGS sequence"/>
</dbReference>